<organism evidence="2 3">
    <name type="scientific">Halorubrum persicum</name>
    <dbReference type="NCBI Taxonomy" id="1383844"/>
    <lineage>
        <taxon>Archaea</taxon>
        <taxon>Methanobacteriati</taxon>
        <taxon>Methanobacteriota</taxon>
        <taxon>Stenosarchaea group</taxon>
        <taxon>Halobacteria</taxon>
        <taxon>Halobacteriales</taxon>
        <taxon>Haloferacaceae</taxon>
        <taxon>Halorubrum</taxon>
    </lineage>
</organism>
<gene>
    <name evidence="2" type="ORF">DJ69_02365</name>
</gene>
<proteinExistence type="predicted"/>
<dbReference type="Pfam" id="PF23921">
    <property type="entry name" value="DUF7260"/>
    <property type="match status" value="1"/>
</dbReference>
<evidence type="ECO:0000313" key="3">
    <source>
        <dbReference type="Proteomes" id="UP000222824"/>
    </source>
</evidence>
<sequence length="318" mass="34844">MAPRLISVTTFRIADTDAAVAGCESLTCKLVEVVTNPSVVTGLMLTGLAALIALSYVRDATGKCRREKRRVLDERDAFSEFADRVAALDLGSVPSLTPDSGGPVRRFHRTTESGKPVSITLQRVISIYRETVMSVTHYEREYDETVSESLTAELGPDTVMSLAANKNLSPPAQNALVSRSREAADARDSLADAIEVELDALADVESELSTIDRRRRRLISHLDEVNVDETGAALDIWHQLNDLEIETEKVATERQRSLRNSPMQIDTGIVDTGEMAFYDYLYGSTDGPSHPVLAQIADLTAEIRDNRDHVATQIANGD</sequence>
<dbReference type="Proteomes" id="UP000222824">
    <property type="component" value="Unassembled WGS sequence"/>
</dbReference>
<comment type="caution">
    <text evidence="2">The sequence shown here is derived from an EMBL/GenBank/DDBJ whole genome shotgun (WGS) entry which is preliminary data.</text>
</comment>
<evidence type="ECO:0000259" key="1">
    <source>
        <dbReference type="Pfam" id="PF23921"/>
    </source>
</evidence>
<keyword evidence="3" id="KW-1185">Reference proteome</keyword>
<evidence type="ECO:0000313" key="2">
    <source>
        <dbReference type="EMBL" id="PHQ40178.1"/>
    </source>
</evidence>
<reference evidence="2 3" key="1">
    <citation type="journal article" date="2014" name="Front. Microbiol.">
        <title>Population and genomic analysis of the genus Halorubrum.</title>
        <authorList>
            <person name="Fullmer M.S."/>
            <person name="Soucy S.M."/>
            <person name="Swithers K.S."/>
            <person name="Makkay A.M."/>
            <person name="Wheeler R."/>
            <person name="Ventosa A."/>
            <person name="Gogarten J.P."/>
            <person name="Papke R.T."/>
        </authorList>
    </citation>
    <scope>NUCLEOTIDE SEQUENCE [LARGE SCALE GENOMIC DNA]</scope>
    <source>
        <strain evidence="2 3">C49</strain>
    </source>
</reference>
<dbReference type="InterPro" id="IPR055684">
    <property type="entry name" value="DUF7260"/>
</dbReference>
<dbReference type="AlphaFoldDB" id="A0A2G1WME2"/>
<accession>A0A2G1WME2</accession>
<dbReference type="RefSeq" id="WP_099254148.1">
    <property type="nucleotide sequence ID" value="NZ_NHOA01000016.1"/>
</dbReference>
<protein>
    <recommendedName>
        <fullName evidence="1">DUF7260 domain-containing protein</fullName>
    </recommendedName>
</protein>
<dbReference type="OrthoDB" id="206489at2157"/>
<feature type="domain" description="DUF7260" evidence="1">
    <location>
        <begin position="56"/>
        <end position="306"/>
    </location>
</feature>
<name>A0A2G1WME2_9EURY</name>
<dbReference type="EMBL" id="NHOA01000016">
    <property type="protein sequence ID" value="PHQ40178.1"/>
    <property type="molecule type" value="Genomic_DNA"/>
</dbReference>